<evidence type="ECO:0000259" key="2">
    <source>
        <dbReference type="Pfam" id="PF02036"/>
    </source>
</evidence>
<feature type="domain" description="SCP2" evidence="2">
    <location>
        <begin position="68"/>
        <end position="160"/>
    </location>
</feature>
<dbReference type="Pfam" id="PF02036">
    <property type="entry name" value="SCP2"/>
    <property type="match status" value="1"/>
</dbReference>
<comment type="pathway">
    <text evidence="1">Cofactor biosynthesis; ubiquinone biosynthesis.</text>
</comment>
<reference evidence="3" key="1">
    <citation type="submission" date="2022-06" db="EMBL/GenBank/DDBJ databases">
        <title>A novel DMS-producing enzyme.</title>
        <authorList>
            <person name="Zhang Y."/>
        </authorList>
    </citation>
    <scope>NUCLEOTIDE SEQUENCE</scope>
    <source>
        <strain evidence="3">RT37</strain>
    </source>
</reference>
<name>A0AAU7KGY6_9GAMM</name>
<organism evidence="3">
    <name type="scientific">Halomonas sp. RT37</name>
    <dbReference type="NCBI Taxonomy" id="2950872"/>
    <lineage>
        <taxon>Bacteria</taxon>
        <taxon>Pseudomonadati</taxon>
        <taxon>Pseudomonadota</taxon>
        <taxon>Gammaproteobacteria</taxon>
        <taxon>Oceanospirillales</taxon>
        <taxon>Halomonadaceae</taxon>
        <taxon>Halomonas</taxon>
    </lineage>
</organism>
<proteinExistence type="inferred from homology"/>
<gene>
    <name evidence="1" type="primary">ubiT</name>
    <name evidence="3" type="ORF">NFG58_20060</name>
</gene>
<evidence type="ECO:0000313" key="3">
    <source>
        <dbReference type="EMBL" id="XBO70864.1"/>
    </source>
</evidence>
<dbReference type="RefSeq" id="WP_348827231.1">
    <property type="nucleotide sequence ID" value="NZ_CP098827.1"/>
</dbReference>
<keyword evidence="1" id="KW-0831">Ubiquinone biosynthesis</keyword>
<comment type="function">
    <text evidence="1">Required for O(2)-independent ubiquinone (coenzyme Q) biosynthesis. Likely functions as an accessory factor.</text>
</comment>
<evidence type="ECO:0000256" key="1">
    <source>
        <dbReference type="HAMAP-Rule" id="MF_02231"/>
    </source>
</evidence>
<sequence length="186" mass="20570">MSLSPLGSLSLPSLALPALPTLPSLPSSLTSGALTRVPHRLHLSLMRRLGPLPLPLLRTSLEPWLNRTLAEPLADGEFDVLEGRRVCLSIDDLALAVTLTLTHGRLQVTDAPWEVKVAGGWREFACLASREEDPDSLFFQRRLCLEGDTELGLTVKNLLDGQEMELLHPYLLEALGQLQRWLPREA</sequence>
<dbReference type="EMBL" id="CP098827">
    <property type="protein sequence ID" value="XBO70864.1"/>
    <property type="molecule type" value="Genomic_DNA"/>
</dbReference>
<dbReference type="InterPro" id="IPR003033">
    <property type="entry name" value="SCP2_sterol-bd_dom"/>
</dbReference>
<comment type="similarity">
    <text evidence="1">Belongs to the UbiT family.</text>
</comment>
<dbReference type="AlphaFoldDB" id="A0AAU7KGY6"/>
<dbReference type="GO" id="GO:0006744">
    <property type="term" value="P:ubiquinone biosynthetic process"/>
    <property type="evidence" value="ECO:0007669"/>
    <property type="project" value="UniProtKB-UniRule"/>
</dbReference>
<dbReference type="SUPFAM" id="SSF55718">
    <property type="entry name" value="SCP-like"/>
    <property type="match status" value="1"/>
</dbReference>
<dbReference type="InterPro" id="IPR016830">
    <property type="entry name" value="UbiT"/>
</dbReference>
<dbReference type="InterPro" id="IPR036527">
    <property type="entry name" value="SCP2_sterol-bd_dom_sf"/>
</dbReference>
<dbReference type="HAMAP" id="MF_02231">
    <property type="entry name" value="UbiT"/>
    <property type="match status" value="1"/>
</dbReference>
<protein>
    <recommendedName>
        <fullName evidence="1">Ubiquinone biosynthesis accessory factor UbiT</fullName>
    </recommendedName>
</protein>
<accession>A0AAU7KGY6</accession>